<evidence type="ECO:0000256" key="4">
    <source>
        <dbReference type="ARBA" id="ARBA00022989"/>
    </source>
</evidence>
<organism evidence="7 8">
    <name type="scientific">Pseudomonas fluorescens</name>
    <dbReference type="NCBI Taxonomy" id="294"/>
    <lineage>
        <taxon>Bacteria</taxon>
        <taxon>Pseudomonadati</taxon>
        <taxon>Pseudomonadota</taxon>
        <taxon>Gammaproteobacteria</taxon>
        <taxon>Pseudomonadales</taxon>
        <taxon>Pseudomonadaceae</taxon>
        <taxon>Pseudomonas</taxon>
    </lineage>
</organism>
<name>A0A5E6UU84_PSEFL</name>
<evidence type="ECO:0008006" key="9">
    <source>
        <dbReference type="Google" id="ProtNLM"/>
    </source>
</evidence>
<feature type="transmembrane region" description="Helical" evidence="6">
    <location>
        <begin position="76"/>
        <end position="101"/>
    </location>
</feature>
<feature type="transmembrane region" description="Helical" evidence="6">
    <location>
        <begin position="42"/>
        <end position="64"/>
    </location>
</feature>
<dbReference type="GO" id="GO:0005886">
    <property type="term" value="C:plasma membrane"/>
    <property type="evidence" value="ECO:0007669"/>
    <property type="project" value="UniProtKB-SubCell"/>
</dbReference>
<dbReference type="Proteomes" id="UP000326953">
    <property type="component" value="Unassembled WGS sequence"/>
</dbReference>
<protein>
    <recommendedName>
        <fullName evidence="9">Polysaccharide biosynthesis protein</fullName>
    </recommendedName>
</protein>
<evidence type="ECO:0000256" key="6">
    <source>
        <dbReference type="SAM" id="Phobius"/>
    </source>
</evidence>
<evidence type="ECO:0000256" key="1">
    <source>
        <dbReference type="ARBA" id="ARBA00004651"/>
    </source>
</evidence>
<feature type="transmembrane region" description="Helical" evidence="6">
    <location>
        <begin position="175"/>
        <end position="195"/>
    </location>
</feature>
<dbReference type="PANTHER" id="PTHR30250:SF11">
    <property type="entry name" value="O-ANTIGEN TRANSPORTER-RELATED"/>
    <property type="match status" value="1"/>
</dbReference>
<feature type="transmembrane region" description="Helical" evidence="6">
    <location>
        <begin position="12"/>
        <end position="30"/>
    </location>
</feature>
<evidence type="ECO:0000313" key="7">
    <source>
        <dbReference type="EMBL" id="VVN06564.1"/>
    </source>
</evidence>
<feature type="transmembrane region" description="Helical" evidence="6">
    <location>
        <begin position="145"/>
        <end position="169"/>
    </location>
</feature>
<feature type="transmembrane region" description="Helical" evidence="6">
    <location>
        <begin position="292"/>
        <end position="317"/>
    </location>
</feature>
<sequence>MNKRLFGNAGIFLGANIINAGIPFLLLPFLTRALTPADYGVVAMFGIMVNLFGTLTGLSVHGAIGVRYFELEKSVLSRYIGACVGILFVSTAVIFALVAVFGKWLEEPTNLPYEWLLIAVLISGLQFLINIKLTLWQVRGVAKQYGVFQVSQGLMNAGVSLICIFGFLMAWEGRVLGQVIATAVFGVLALIALFLNSELSRPKAGEGQVKDALKFGVPLIPHVIGGLVMVVADRFIIANMLDVQAVGIYTLALQIGMIMGLIADAFIKVYGPWLYGKLKENTDDARLEVVGVTYLVWLTFIAMALVAIGFCELFFSAVVGKDFAAAKDIVFWFFLGQTFKGMYMSIAGLFFFSSRTSSVSLVTVCTGVFSVLVTIAFVKLLGLQGAAIAYALSEGVLFSFAWLLSRRIYKMPWSEVTSSLSLIVNRGFSR</sequence>
<evidence type="ECO:0000313" key="8">
    <source>
        <dbReference type="Proteomes" id="UP000326953"/>
    </source>
</evidence>
<dbReference type="RefSeq" id="WP_150712034.1">
    <property type="nucleotide sequence ID" value="NZ_CABVHK010000012.1"/>
</dbReference>
<feature type="transmembrane region" description="Helical" evidence="6">
    <location>
        <begin position="387"/>
        <end position="404"/>
    </location>
</feature>
<dbReference type="AlphaFoldDB" id="A0A5E6UU84"/>
<gene>
    <name evidence="7" type="ORF">PS662_03623</name>
</gene>
<keyword evidence="5 6" id="KW-0472">Membrane</keyword>
<accession>A0A5E6UU84</accession>
<reference evidence="7 8" key="1">
    <citation type="submission" date="2019-09" db="EMBL/GenBank/DDBJ databases">
        <authorList>
            <person name="Chandra G."/>
            <person name="Truman W A."/>
        </authorList>
    </citation>
    <scope>NUCLEOTIDE SEQUENCE [LARGE SCALE GENOMIC DNA]</scope>
    <source>
        <strain evidence="7">PS662</strain>
    </source>
</reference>
<feature type="transmembrane region" description="Helical" evidence="6">
    <location>
        <begin position="215"/>
        <end position="236"/>
    </location>
</feature>
<keyword evidence="4 6" id="KW-1133">Transmembrane helix</keyword>
<feature type="transmembrane region" description="Helical" evidence="6">
    <location>
        <begin position="359"/>
        <end position="381"/>
    </location>
</feature>
<dbReference type="EMBL" id="CABVHK010000012">
    <property type="protein sequence ID" value="VVN06564.1"/>
    <property type="molecule type" value="Genomic_DNA"/>
</dbReference>
<feature type="transmembrane region" description="Helical" evidence="6">
    <location>
        <begin position="113"/>
        <end position="133"/>
    </location>
</feature>
<dbReference type="InterPro" id="IPR002797">
    <property type="entry name" value="Polysacc_synth"/>
</dbReference>
<dbReference type="PANTHER" id="PTHR30250">
    <property type="entry name" value="PST FAMILY PREDICTED COLANIC ACID TRANSPORTER"/>
    <property type="match status" value="1"/>
</dbReference>
<evidence type="ECO:0000256" key="5">
    <source>
        <dbReference type="ARBA" id="ARBA00023136"/>
    </source>
</evidence>
<dbReference type="OrthoDB" id="9815248at2"/>
<keyword evidence="2" id="KW-1003">Cell membrane</keyword>
<evidence type="ECO:0000256" key="2">
    <source>
        <dbReference type="ARBA" id="ARBA00022475"/>
    </source>
</evidence>
<dbReference type="InterPro" id="IPR050833">
    <property type="entry name" value="Poly_Biosynth_Transport"/>
</dbReference>
<proteinExistence type="predicted"/>
<evidence type="ECO:0000256" key="3">
    <source>
        <dbReference type="ARBA" id="ARBA00022692"/>
    </source>
</evidence>
<feature type="transmembrane region" description="Helical" evidence="6">
    <location>
        <begin position="248"/>
        <end position="271"/>
    </location>
</feature>
<dbReference type="Pfam" id="PF01943">
    <property type="entry name" value="Polysacc_synt"/>
    <property type="match status" value="1"/>
</dbReference>
<feature type="transmembrane region" description="Helical" evidence="6">
    <location>
        <begin position="329"/>
        <end position="352"/>
    </location>
</feature>
<comment type="subcellular location">
    <subcellularLocation>
        <location evidence="1">Cell membrane</location>
        <topology evidence="1">Multi-pass membrane protein</topology>
    </subcellularLocation>
</comment>
<keyword evidence="3 6" id="KW-0812">Transmembrane</keyword>